<dbReference type="EMBL" id="KZ851853">
    <property type="protein sequence ID" value="RDK42558.1"/>
    <property type="molecule type" value="Genomic_DNA"/>
</dbReference>
<name>A0A370PK35_ASPPH</name>
<reference evidence="1 2" key="1">
    <citation type="submission" date="2018-07" db="EMBL/GenBank/DDBJ databases">
        <title>Section-level genome sequencing of Aspergillus section Nigri to investigate inter- and intra-species variation.</title>
        <authorList>
            <consortium name="DOE Joint Genome Institute"/>
            <person name="Vesth T.C."/>
            <person name="Nybo J.L."/>
            <person name="Theobald S."/>
            <person name="Frisvad J.C."/>
            <person name="Larsen T.O."/>
            <person name="Nielsen K.F."/>
            <person name="Hoof J.B."/>
            <person name="Brandl J."/>
            <person name="Salamov A."/>
            <person name="Riley R."/>
            <person name="Gladden J.M."/>
            <person name="Phatale P."/>
            <person name="Nielsen M.T."/>
            <person name="Lyhne E.K."/>
            <person name="Kogle M.E."/>
            <person name="Strasser K."/>
            <person name="McDonnell E."/>
            <person name="Barry K."/>
            <person name="Clum A."/>
            <person name="Chen C."/>
            <person name="Nolan M."/>
            <person name="Sandor L."/>
            <person name="Kuo A."/>
            <person name="Lipzen A."/>
            <person name="Hainaut M."/>
            <person name="Drula E."/>
            <person name="Tsang A."/>
            <person name="Magnuson J.K."/>
            <person name="Henrissat B."/>
            <person name="Wiebenga A."/>
            <person name="Simmons B.A."/>
            <person name="Makela M.R."/>
            <person name="De vries R.P."/>
            <person name="Grigoriev I.V."/>
            <person name="Mortensen U.H."/>
            <person name="Baker S.E."/>
            <person name="Andersen M.R."/>
        </authorList>
    </citation>
    <scope>NUCLEOTIDE SEQUENCE [LARGE SCALE GENOMIC DNA]</scope>
    <source>
        <strain evidence="1 2">ATCC 13157</strain>
    </source>
</reference>
<keyword evidence="2" id="KW-1185">Reference proteome</keyword>
<gene>
    <name evidence="1" type="ORF">M752DRAFT_276397</name>
</gene>
<dbReference type="Proteomes" id="UP000254937">
    <property type="component" value="Unassembled WGS sequence"/>
</dbReference>
<proteinExistence type="predicted"/>
<evidence type="ECO:0000313" key="1">
    <source>
        <dbReference type="EMBL" id="RDK42558.1"/>
    </source>
</evidence>
<protein>
    <submittedName>
        <fullName evidence="1">Uncharacterized protein</fullName>
    </submittedName>
</protein>
<accession>A0A370PK35</accession>
<organism evidence="1 2">
    <name type="scientific">Aspergillus phoenicis ATCC 13157</name>
    <dbReference type="NCBI Taxonomy" id="1353007"/>
    <lineage>
        <taxon>Eukaryota</taxon>
        <taxon>Fungi</taxon>
        <taxon>Dikarya</taxon>
        <taxon>Ascomycota</taxon>
        <taxon>Pezizomycotina</taxon>
        <taxon>Eurotiomycetes</taxon>
        <taxon>Eurotiomycetidae</taxon>
        <taxon>Eurotiales</taxon>
        <taxon>Aspergillaceae</taxon>
        <taxon>Aspergillus</taxon>
    </lineage>
</organism>
<sequence>MRKDGDLGTISTAHCTTLYITFITISGPELVYARVLMVSSSNLRRKGVVATGISAAL</sequence>
<dbReference type="AlphaFoldDB" id="A0A370PK35"/>
<evidence type="ECO:0000313" key="2">
    <source>
        <dbReference type="Proteomes" id="UP000254937"/>
    </source>
</evidence>